<evidence type="ECO:0000256" key="1">
    <source>
        <dbReference type="SAM" id="MobiDB-lite"/>
    </source>
</evidence>
<name>A0ABV4U1H0_9BACT</name>
<organism evidence="2 3">
    <name type="scientific">Natronomicrosphaera hydrolytica</name>
    <dbReference type="NCBI Taxonomy" id="3242702"/>
    <lineage>
        <taxon>Bacteria</taxon>
        <taxon>Pseudomonadati</taxon>
        <taxon>Planctomycetota</taxon>
        <taxon>Phycisphaerae</taxon>
        <taxon>Phycisphaerales</taxon>
        <taxon>Phycisphaeraceae</taxon>
        <taxon>Natronomicrosphaera</taxon>
    </lineage>
</organism>
<keyword evidence="3" id="KW-1185">Reference proteome</keyword>
<evidence type="ECO:0000313" key="2">
    <source>
        <dbReference type="EMBL" id="MFA9477450.1"/>
    </source>
</evidence>
<dbReference type="RefSeq" id="WP_425344374.1">
    <property type="nucleotide sequence ID" value="NZ_JBGUBD010000002.1"/>
</dbReference>
<feature type="region of interest" description="Disordered" evidence="1">
    <location>
        <begin position="261"/>
        <end position="280"/>
    </location>
</feature>
<proteinExistence type="predicted"/>
<comment type="caution">
    <text evidence="2">The sequence shown here is derived from an EMBL/GenBank/DDBJ whole genome shotgun (WGS) entry which is preliminary data.</text>
</comment>
<sequence>MVVLEVRAFPCGPKHLCCSRVCNCSSPGKIRVRYRFRGLHRDTGKPVEGYVEAPAEDVAYEVLGRNNVVTEELRPEPRLETQLDPMPNQAWDLANALESAFDSASRQVAVDSLAERFRGQRVWVIDREKIRSQVMRLIDRALQQGAAAKESTEEVRERIATAIEKMFKDQRNLTSQAPPQGANGGGGSGAPTNEALEKQIDRLSRVVQGLEKAVGNITLALRSGGGGGYGGPVRHTYERRDRGPEQNKVLLEIFETNLELQRGIERGETGAASDTENATS</sequence>
<gene>
    <name evidence="2" type="ORF">ACERK3_03990</name>
</gene>
<dbReference type="EMBL" id="JBGUBD010000002">
    <property type="protein sequence ID" value="MFA9477450.1"/>
    <property type="molecule type" value="Genomic_DNA"/>
</dbReference>
<protein>
    <submittedName>
        <fullName evidence="2">Uncharacterized protein</fullName>
    </submittedName>
</protein>
<feature type="region of interest" description="Disordered" evidence="1">
    <location>
        <begin position="174"/>
        <end position="193"/>
    </location>
</feature>
<accession>A0ABV4U1H0</accession>
<dbReference type="Proteomes" id="UP001575105">
    <property type="component" value="Unassembled WGS sequence"/>
</dbReference>
<evidence type="ECO:0000313" key="3">
    <source>
        <dbReference type="Proteomes" id="UP001575105"/>
    </source>
</evidence>
<reference evidence="2 3" key="1">
    <citation type="submission" date="2024-08" db="EMBL/GenBank/DDBJ databases">
        <title>Whole-genome sequencing of halo(alkali)philic microorganisms from hypersaline lakes.</title>
        <authorList>
            <person name="Sorokin D.Y."/>
            <person name="Merkel A.Y."/>
            <person name="Messina E."/>
            <person name="Yakimov M."/>
        </authorList>
    </citation>
    <scope>NUCLEOTIDE SEQUENCE [LARGE SCALE GENOMIC DNA]</scope>
    <source>
        <strain evidence="2 3">AB-hyl4</strain>
    </source>
</reference>